<name>A0A1N6YDE6_9RHOO</name>
<dbReference type="Proteomes" id="UP000186819">
    <property type="component" value="Unassembled WGS sequence"/>
</dbReference>
<feature type="region of interest" description="Disordered" evidence="1">
    <location>
        <begin position="21"/>
        <end position="52"/>
    </location>
</feature>
<gene>
    <name evidence="2" type="ORF">SAMN05421829_11036</name>
</gene>
<evidence type="ECO:0000313" key="2">
    <source>
        <dbReference type="EMBL" id="SIR12509.1"/>
    </source>
</evidence>
<dbReference type="EMBL" id="FTMD01000010">
    <property type="protein sequence ID" value="SIR12509.1"/>
    <property type="molecule type" value="Genomic_DNA"/>
</dbReference>
<keyword evidence="3" id="KW-1185">Reference proteome</keyword>
<proteinExistence type="predicted"/>
<evidence type="ECO:0000256" key="1">
    <source>
        <dbReference type="SAM" id="MobiDB-lite"/>
    </source>
</evidence>
<dbReference type="RefSeq" id="WP_170879117.1">
    <property type="nucleotide sequence ID" value="NZ_FTMD01000010.1"/>
</dbReference>
<reference evidence="3" key="1">
    <citation type="submission" date="2017-01" db="EMBL/GenBank/DDBJ databases">
        <authorList>
            <person name="Varghese N."/>
            <person name="Submissions S."/>
        </authorList>
    </citation>
    <scope>NUCLEOTIDE SEQUENCE [LARGE SCALE GENOMIC DNA]</scope>
    <source>
        <strain evidence="3">ATCC 51758</strain>
    </source>
</reference>
<accession>A0A1N6YDE6</accession>
<evidence type="ECO:0000313" key="3">
    <source>
        <dbReference type="Proteomes" id="UP000186819"/>
    </source>
</evidence>
<dbReference type="AlphaFoldDB" id="A0A1N6YDE6"/>
<dbReference type="STRING" id="34027.SAMN05421829_11036"/>
<protein>
    <submittedName>
        <fullName evidence="2">Uncharacterized protein</fullName>
    </submittedName>
</protein>
<organism evidence="2 3">
    <name type="scientific">Aromatoleum tolulyticum</name>
    <dbReference type="NCBI Taxonomy" id="34027"/>
    <lineage>
        <taxon>Bacteria</taxon>
        <taxon>Pseudomonadati</taxon>
        <taxon>Pseudomonadota</taxon>
        <taxon>Betaproteobacteria</taxon>
        <taxon>Rhodocyclales</taxon>
        <taxon>Rhodocyclaceae</taxon>
        <taxon>Aromatoleum</taxon>
    </lineage>
</organism>
<sequence>MPESLKALLRRLRAWMAENERAHRNAKPDGCCSSPSAIYAARRQRGKEGEHD</sequence>